<sequence length="60" mass="7205">MSTGLWKTRYTHCMLYIGKHLMVHNKSNVNIYEMTYKTTYTPCVSTISKMPKDNYKYKFL</sequence>
<accession>A0A2I0VFU9</accession>
<proteinExistence type="predicted"/>
<dbReference type="EMBL" id="KZ503675">
    <property type="protein sequence ID" value="PKU62291.1"/>
    <property type="molecule type" value="Genomic_DNA"/>
</dbReference>
<evidence type="ECO:0000313" key="2">
    <source>
        <dbReference type="Proteomes" id="UP000233837"/>
    </source>
</evidence>
<evidence type="ECO:0000313" key="1">
    <source>
        <dbReference type="EMBL" id="PKU62291.1"/>
    </source>
</evidence>
<organism evidence="1 2">
    <name type="scientific">Dendrobium catenatum</name>
    <dbReference type="NCBI Taxonomy" id="906689"/>
    <lineage>
        <taxon>Eukaryota</taxon>
        <taxon>Viridiplantae</taxon>
        <taxon>Streptophyta</taxon>
        <taxon>Embryophyta</taxon>
        <taxon>Tracheophyta</taxon>
        <taxon>Spermatophyta</taxon>
        <taxon>Magnoliopsida</taxon>
        <taxon>Liliopsida</taxon>
        <taxon>Asparagales</taxon>
        <taxon>Orchidaceae</taxon>
        <taxon>Epidendroideae</taxon>
        <taxon>Malaxideae</taxon>
        <taxon>Dendrobiinae</taxon>
        <taxon>Dendrobium</taxon>
    </lineage>
</organism>
<reference evidence="1 2" key="2">
    <citation type="journal article" date="2017" name="Nature">
        <title>The Apostasia genome and the evolution of orchids.</title>
        <authorList>
            <person name="Zhang G.Q."/>
            <person name="Liu K.W."/>
            <person name="Li Z."/>
            <person name="Lohaus R."/>
            <person name="Hsiao Y.Y."/>
            <person name="Niu S.C."/>
            <person name="Wang J.Y."/>
            <person name="Lin Y.C."/>
            <person name="Xu Q."/>
            <person name="Chen L.J."/>
            <person name="Yoshida K."/>
            <person name="Fujiwara S."/>
            <person name="Wang Z.W."/>
            <person name="Zhang Y.Q."/>
            <person name="Mitsuda N."/>
            <person name="Wang M."/>
            <person name="Liu G.H."/>
            <person name="Pecoraro L."/>
            <person name="Huang H.X."/>
            <person name="Xiao X.J."/>
            <person name="Lin M."/>
            <person name="Wu X.Y."/>
            <person name="Wu W.L."/>
            <person name="Chen Y.Y."/>
            <person name="Chang S.B."/>
            <person name="Sakamoto S."/>
            <person name="Ohme-Takagi M."/>
            <person name="Yagi M."/>
            <person name="Zeng S.J."/>
            <person name="Shen C.Y."/>
            <person name="Yeh C.M."/>
            <person name="Luo Y.B."/>
            <person name="Tsai W.C."/>
            <person name="Van de Peer Y."/>
            <person name="Liu Z.J."/>
        </authorList>
    </citation>
    <scope>NUCLEOTIDE SEQUENCE [LARGE SCALE GENOMIC DNA]</scope>
    <source>
        <tissue evidence="1">The whole plant</tissue>
    </source>
</reference>
<dbReference type="Proteomes" id="UP000233837">
    <property type="component" value="Unassembled WGS sequence"/>
</dbReference>
<dbReference type="AlphaFoldDB" id="A0A2I0VFU9"/>
<protein>
    <submittedName>
        <fullName evidence="1">Uncharacterized protein</fullName>
    </submittedName>
</protein>
<reference evidence="1 2" key="1">
    <citation type="journal article" date="2016" name="Sci. Rep.">
        <title>The Dendrobium catenatum Lindl. genome sequence provides insights into polysaccharide synthase, floral development and adaptive evolution.</title>
        <authorList>
            <person name="Zhang G.Q."/>
            <person name="Xu Q."/>
            <person name="Bian C."/>
            <person name="Tsai W.C."/>
            <person name="Yeh C.M."/>
            <person name="Liu K.W."/>
            <person name="Yoshida K."/>
            <person name="Zhang L.S."/>
            <person name="Chang S.B."/>
            <person name="Chen F."/>
            <person name="Shi Y."/>
            <person name="Su Y.Y."/>
            <person name="Zhang Y.Q."/>
            <person name="Chen L.J."/>
            <person name="Yin Y."/>
            <person name="Lin M."/>
            <person name="Huang H."/>
            <person name="Deng H."/>
            <person name="Wang Z.W."/>
            <person name="Zhu S.L."/>
            <person name="Zhao X."/>
            <person name="Deng C."/>
            <person name="Niu S.C."/>
            <person name="Huang J."/>
            <person name="Wang M."/>
            <person name="Liu G.H."/>
            <person name="Yang H.J."/>
            <person name="Xiao X.J."/>
            <person name="Hsiao Y.Y."/>
            <person name="Wu W.L."/>
            <person name="Chen Y.Y."/>
            <person name="Mitsuda N."/>
            <person name="Ohme-Takagi M."/>
            <person name="Luo Y.B."/>
            <person name="Van de Peer Y."/>
            <person name="Liu Z.J."/>
        </authorList>
    </citation>
    <scope>NUCLEOTIDE SEQUENCE [LARGE SCALE GENOMIC DNA]</scope>
    <source>
        <tissue evidence="1">The whole plant</tissue>
    </source>
</reference>
<name>A0A2I0VFU9_9ASPA</name>
<keyword evidence="2" id="KW-1185">Reference proteome</keyword>
<gene>
    <name evidence="1" type="ORF">MA16_Dca025350</name>
</gene>